<evidence type="ECO:0000259" key="1">
    <source>
        <dbReference type="SMART" id="SM00849"/>
    </source>
</evidence>
<dbReference type="InterPro" id="IPR036866">
    <property type="entry name" value="RibonucZ/Hydroxyglut_hydro"/>
</dbReference>
<feature type="domain" description="Metallo-beta-lactamase" evidence="1">
    <location>
        <begin position="34"/>
        <end position="223"/>
    </location>
</feature>
<dbReference type="SMART" id="SM00849">
    <property type="entry name" value="Lactamase_B"/>
    <property type="match status" value="1"/>
</dbReference>
<sequence length="251" mass="27536">MKITILGSGTSTGVPMVGCSCPVCLSPDPHDKRTRASILIEAAGRYILVDTSPDLRRQALRHQVPRIDAVLLTHPHADHINGIDDLRGFHFIHRRLVPCYGSKETMEAVQRNFSYIFSGMEVAGYAPLLDPHVVTEPFGLFGHVITPIHLYHGAMPATGYRIGGAAYLTDCSRIPESSLALLARLDLLIIDALRYTPHENHFNIDGALAMVELLKPQRAVLTHLTHEVPYGDGSKLPAGVEFAYDGMVLTL</sequence>
<dbReference type="CDD" id="cd16279">
    <property type="entry name" value="metallo-hydrolase-like_MBL-fold"/>
    <property type="match status" value="1"/>
</dbReference>
<dbReference type="PROSITE" id="PS51257">
    <property type="entry name" value="PROKAR_LIPOPROTEIN"/>
    <property type="match status" value="1"/>
</dbReference>
<dbReference type="PANTHER" id="PTHR42663">
    <property type="entry name" value="HYDROLASE C777.06C-RELATED-RELATED"/>
    <property type="match status" value="1"/>
</dbReference>
<proteinExistence type="predicted"/>
<evidence type="ECO:0000313" key="2">
    <source>
        <dbReference type="EMBL" id="BDV43860.1"/>
    </source>
</evidence>
<dbReference type="Proteomes" id="UP001317705">
    <property type="component" value="Chromosome"/>
</dbReference>
<dbReference type="PANTHER" id="PTHR42663:SF6">
    <property type="entry name" value="HYDROLASE C777.06C-RELATED"/>
    <property type="match status" value="1"/>
</dbReference>
<dbReference type="Pfam" id="PF12706">
    <property type="entry name" value="Lactamase_B_2"/>
    <property type="match status" value="1"/>
</dbReference>
<protein>
    <submittedName>
        <fullName evidence="2">MBL fold metallo-hydrolase</fullName>
    </submittedName>
</protein>
<accession>A0ABM8EMN8</accession>
<dbReference type="EMBL" id="AP027151">
    <property type="protein sequence ID" value="BDV43860.1"/>
    <property type="molecule type" value="Genomic_DNA"/>
</dbReference>
<dbReference type="InterPro" id="IPR001279">
    <property type="entry name" value="Metallo-B-lactamas"/>
</dbReference>
<evidence type="ECO:0000313" key="3">
    <source>
        <dbReference type="Proteomes" id="UP001317705"/>
    </source>
</evidence>
<keyword evidence="3" id="KW-1185">Reference proteome</keyword>
<dbReference type="SUPFAM" id="SSF56281">
    <property type="entry name" value="Metallo-hydrolase/oxidoreductase"/>
    <property type="match status" value="1"/>
</dbReference>
<organism evidence="2 3">
    <name type="scientific">Geotalea uraniireducens</name>
    <dbReference type="NCBI Taxonomy" id="351604"/>
    <lineage>
        <taxon>Bacteria</taxon>
        <taxon>Pseudomonadati</taxon>
        <taxon>Thermodesulfobacteriota</taxon>
        <taxon>Desulfuromonadia</taxon>
        <taxon>Geobacterales</taxon>
        <taxon>Geobacteraceae</taxon>
        <taxon>Geotalea</taxon>
    </lineage>
</organism>
<dbReference type="Gene3D" id="3.60.15.10">
    <property type="entry name" value="Ribonuclease Z/Hydroxyacylglutathione hydrolase-like"/>
    <property type="match status" value="1"/>
</dbReference>
<dbReference type="NCBIfam" id="NF038231">
    <property type="entry name" value="MBL_Geo_Pelo"/>
    <property type="match status" value="1"/>
</dbReference>
<reference evidence="2 3" key="1">
    <citation type="submission" date="2022-12" db="EMBL/GenBank/DDBJ databases">
        <title>Polyphasic characterization of Geotalea uranireducens NIT-SL11 newly isolated from a complex of sewage sludge and microbially reduced graphene oxide.</title>
        <authorList>
            <person name="Xie L."/>
            <person name="Yoshida N."/>
            <person name="Meng L."/>
        </authorList>
    </citation>
    <scope>NUCLEOTIDE SEQUENCE [LARGE SCALE GENOMIC DNA]</scope>
    <source>
        <strain evidence="2 3">NIT-SL11</strain>
    </source>
</reference>
<name>A0ABM8EMN8_9BACT</name>
<gene>
    <name evidence="2" type="ORF">GURASL_27830</name>
</gene>
<dbReference type="RefSeq" id="WP_281999981.1">
    <property type="nucleotide sequence ID" value="NZ_AP027151.1"/>
</dbReference>